<feature type="domain" description="DUF5105" evidence="3">
    <location>
        <begin position="151"/>
        <end position="338"/>
    </location>
</feature>
<feature type="domain" description="DUF4352" evidence="2">
    <location>
        <begin position="50"/>
        <end position="132"/>
    </location>
</feature>
<keyword evidence="5" id="KW-1185">Reference proteome</keyword>
<dbReference type="Pfam" id="PF17118">
    <property type="entry name" value="DUF5105"/>
    <property type="match status" value="1"/>
</dbReference>
<reference evidence="4 5" key="1">
    <citation type="submission" date="2017-05" db="EMBL/GenBank/DDBJ databases">
        <title>Vagococcus spp. assemblies.</title>
        <authorList>
            <person name="Gulvik C.A."/>
        </authorList>
    </citation>
    <scope>NUCLEOTIDE SEQUENCE [LARGE SCALE GENOMIC DNA]</scope>
    <source>
        <strain evidence="4 5">CCUG 51432</strain>
    </source>
</reference>
<accession>A0A430B3X4</accession>
<dbReference type="InterPro" id="IPR031343">
    <property type="entry name" value="DUF5105"/>
</dbReference>
<comment type="caution">
    <text evidence="4">The sequence shown here is derived from an EMBL/GenBank/DDBJ whole genome shotgun (WGS) entry which is preliminary data.</text>
</comment>
<evidence type="ECO:0008006" key="6">
    <source>
        <dbReference type="Google" id="ProtNLM"/>
    </source>
</evidence>
<dbReference type="InterPro" id="IPR029051">
    <property type="entry name" value="DUF4352"/>
</dbReference>
<protein>
    <recommendedName>
        <fullName evidence="6">DUF5105 domain-containing protein</fullName>
    </recommendedName>
</protein>
<name>A0A430B3X4_9ENTE</name>
<evidence type="ECO:0000313" key="5">
    <source>
        <dbReference type="Proteomes" id="UP000287605"/>
    </source>
</evidence>
<evidence type="ECO:0000313" key="4">
    <source>
        <dbReference type="EMBL" id="RSU15035.1"/>
    </source>
</evidence>
<dbReference type="EMBL" id="NGKA01000002">
    <property type="protein sequence ID" value="RSU15035.1"/>
    <property type="molecule type" value="Genomic_DNA"/>
</dbReference>
<dbReference type="OrthoDB" id="2156807at2"/>
<keyword evidence="1" id="KW-0732">Signal</keyword>
<proteinExistence type="predicted"/>
<evidence type="ECO:0000256" key="1">
    <source>
        <dbReference type="ARBA" id="ARBA00022729"/>
    </source>
</evidence>
<dbReference type="Pfam" id="PF11611">
    <property type="entry name" value="DUF4352"/>
    <property type="match status" value="1"/>
</dbReference>
<dbReference type="Gene3D" id="2.60.40.1240">
    <property type="match status" value="1"/>
</dbReference>
<dbReference type="InterPro" id="IPR029050">
    <property type="entry name" value="Immunoprotect_excell_Ig-like"/>
</dbReference>
<dbReference type="AlphaFoldDB" id="A0A430B3X4"/>
<evidence type="ECO:0000259" key="2">
    <source>
        <dbReference type="Pfam" id="PF11611"/>
    </source>
</evidence>
<organism evidence="4 5">
    <name type="scientific">Vagococcus elongatus</name>
    <dbReference type="NCBI Taxonomy" id="180344"/>
    <lineage>
        <taxon>Bacteria</taxon>
        <taxon>Bacillati</taxon>
        <taxon>Bacillota</taxon>
        <taxon>Bacilli</taxon>
        <taxon>Lactobacillales</taxon>
        <taxon>Enterococcaceae</taxon>
        <taxon>Vagococcus</taxon>
    </lineage>
</organism>
<dbReference type="PROSITE" id="PS51257">
    <property type="entry name" value="PROKAR_LIPOPROTEIN"/>
    <property type="match status" value="1"/>
</dbReference>
<evidence type="ECO:0000259" key="3">
    <source>
        <dbReference type="Pfam" id="PF17118"/>
    </source>
</evidence>
<dbReference type="RefSeq" id="WP_126806559.1">
    <property type="nucleotide sequence ID" value="NZ_NGKA01000002.1"/>
</dbReference>
<dbReference type="Proteomes" id="UP000287605">
    <property type="component" value="Unassembled WGS sequence"/>
</dbReference>
<gene>
    <name evidence="4" type="ORF">CBF29_01465</name>
</gene>
<sequence>MKKRLVSLGIIGLLTLVGCGGGNGGGNAGSKSKAGNVEIKEAYFFKPVEADEDADYLILDLKVTNKLSDGVYLYSDKFSLTEKGDDTVIEPLDLGYNSNVKVIEGEVASGKSKTGLISFEIEKDKKYTLNVSLSGVEKDEVIEIALNPNKYEKTKKEFEKTEETAKIFIESAFYQKENEAYDELIGTDKQQVIDIVKKEFNNNMKDYLFSRYHPSDEELEKAFTEYVKQQAERGELNVTLESYYGETAAVKVEFKGINSDVVSSDFNDIESEYRENNDFDFTKAEEYAFNKFNEVYAQADIGEPRDDQFLLMKKKDGKWLFDFKSDDSYENQRFIKIFNGYVN</sequence>